<reference evidence="2 3" key="1">
    <citation type="submission" date="2014-02" db="EMBL/GenBank/DDBJ databases">
        <title>Single nucleus genome sequencing reveals high similarity among nuclei of an endomycorrhizal fungus.</title>
        <authorList>
            <person name="Lin K."/>
            <person name="Geurts R."/>
            <person name="Zhang Z."/>
            <person name="Limpens E."/>
            <person name="Saunders D.G."/>
            <person name="Mu D."/>
            <person name="Pang E."/>
            <person name="Cao H."/>
            <person name="Cha H."/>
            <person name="Lin T."/>
            <person name="Zhou Q."/>
            <person name="Shang Y."/>
            <person name="Li Y."/>
            <person name="Ivanov S."/>
            <person name="Sharma T."/>
            <person name="Velzen R.V."/>
            <person name="Ruijter N.D."/>
            <person name="Aanen D.K."/>
            <person name="Win J."/>
            <person name="Kamoun S."/>
            <person name="Bisseling T."/>
            <person name="Huang S."/>
        </authorList>
    </citation>
    <scope>NUCLEOTIDE SEQUENCE [LARGE SCALE GENOMIC DNA]</scope>
    <source>
        <strain evidence="3">DAOM197198w</strain>
    </source>
</reference>
<dbReference type="EMBL" id="JEMT01028718">
    <property type="protein sequence ID" value="EXX53884.1"/>
    <property type="molecule type" value="Genomic_DNA"/>
</dbReference>
<evidence type="ECO:0000313" key="3">
    <source>
        <dbReference type="Proteomes" id="UP000022910"/>
    </source>
</evidence>
<dbReference type="STRING" id="1432141.A0A015JG25"/>
<keyword evidence="3" id="KW-1185">Reference proteome</keyword>
<proteinExistence type="predicted"/>
<evidence type="ECO:0000313" key="2">
    <source>
        <dbReference type="EMBL" id="EXX53884.1"/>
    </source>
</evidence>
<protein>
    <recommendedName>
        <fullName evidence="1">Helitron helicase-like domain-containing protein</fullName>
    </recommendedName>
</protein>
<evidence type="ECO:0000259" key="1">
    <source>
        <dbReference type="Pfam" id="PF14214"/>
    </source>
</evidence>
<comment type="caution">
    <text evidence="2">The sequence shown here is derived from an EMBL/GenBank/DDBJ whole genome shotgun (WGS) entry which is preliminary data.</text>
</comment>
<accession>A0A015JG25</accession>
<dbReference type="InterPro" id="IPR025476">
    <property type="entry name" value="Helitron_helicase-like"/>
</dbReference>
<dbReference type="Pfam" id="PF14214">
    <property type="entry name" value="Helitron_like_N"/>
    <property type="match status" value="1"/>
</dbReference>
<name>A0A015JG25_RHIIW</name>
<organism evidence="2 3">
    <name type="scientific">Rhizophagus irregularis (strain DAOM 197198w)</name>
    <name type="common">Glomus intraradices</name>
    <dbReference type="NCBI Taxonomy" id="1432141"/>
    <lineage>
        <taxon>Eukaryota</taxon>
        <taxon>Fungi</taxon>
        <taxon>Fungi incertae sedis</taxon>
        <taxon>Mucoromycota</taxon>
        <taxon>Glomeromycotina</taxon>
        <taxon>Glomeromycetes</taxon>
        <taxon>Glomerales</taxon>
        <taxon>Glomeraceae</taxon>
        <taxon>Rhizophagus</taxon>
    </lineage>
</organism>
<sequence>MANRIMRFGEGLRGSCQFWYARFNELNDMIKQIGPDGLIFFTFSAADLHWPELHQLMPSNSNRETSAKRHHQNIVDNSHIADWFFHKRFEIFFNDVLKKQWDLEDWWFRFKWQHHGSVHVHGIGKRKNAPTIEWKHMKEDENKMNEIIQYLDSLVTTINPGLDMPVPERHPCQKKSNELNDDQQDYIDLINKLQRHTRCSPAYCLCINREGQQHQEICLGVI</sequence>
<dbReference type="AlphaFoldDB" id="A0A015JG25"/>
<dbReference type="HOGENOM" id="CLU_1039070_0_0_1"/>
<gene>
    <name evidence="2" type="ORF">RirG_239730</name>
</gene>
<dbReference type="Proteomes" id="UP000022910">
    <property type="component" value="Unassembled WGS sequence"/>
</dbReference>
<dbReference type="OrthoDB" id="2427560at2759"/>
<feature type="domain" description="Helitron helicase-like" evidence="1">
    <location>
        <begin position="3"/>
        <end position="122"/>
    </location>
</feature>